<keyword evidence="3" id="KW-1185">Reference proteome</keyword>
<gene>
    <name evidence="2" type="ORF">GV68_25415</name>
</gene>
<dbReference type="Proteomes" id="UP000052167">
    <property type="component" value="Unassembled WGS sequence"/>
</dbReference>
<feature type="region of interest" description="Disordered" evidence="1">
    <location>
        <begin position="109"/>
        <end position="165"/>
    </location>
</feature>
<evidence type="ECO:0000313" key="2">
    <source>
        <dbReference type="EMBL" id="KEQ09105.1"/>
    </source>
</evidence>
<evidence type="ECO:0000256" key="1">
    <source>
        <dbReference type="SAM" id="MobiDB-lite"/>
    </source>
</evidence>
<comment type="caution">
    <text evidence="2">The sequence shown here is derived from an EMBL/GenBank/DDBJ whole genome shotgun (WGS) entry which is preliminary data.</text>
</comment>
<proteinExistence type="predicted"/>
<dbReference type="RefSeq" id="WP_037164558.1">
    <property type="nucleotide sequence ID" value="NZ_CAJXID010000002.1"/>
</dbReference>
<protein>
    <submittedName>
        <fullName evidence="2">Uncharacterized protein</fullName>
    </submittedName>
</protein>
<organism evidence="2 3">
    <name type="scientific">Pseudorhizobium pelagicum</name>
    <dbReference type="NCBI Taxonomy" id="1509405"/>
    <lineage>
        <taxon>Bacteria</taxon>
        <taxon>Pseudomonadati</taxon>
        <taxon>Pseudomonadota</taxon>
        <taxon>Alphaproteobacteria</taxon>
        <taxon>Hyphomicrobiales</taxon>
        <taxon>Rhizobiaceae</taxon>
        <taxon>Rhizobium/Agrobacterium group</taxon>
        <taxon>Pseudorhizobium</taxon>
    </lineage>
</organism>
<feature type="compositionally biased region" description="Basic and acidic residues" evidence="1">
    <location>
        <begin position="114"/>
        <end position="125"/>
    </location>
</feature>
<sequence length="191" mass="21571">MVKRGSGKKLTLWQQSAEFRQIGREAITKWNKVDRPKQPKCTAMAKSSGEKCRQLAMPNGKCRYHGGATGSGSAWHVPQWPDRSSVDAEAKLHGKLKALDKAAKRRATRLAKMTPEERKQHELWQRTHKPGPATARQRAKRERRENAAFAASLAQSPPPPTNEAKRLLDEIESLEALLEQRASKREETIFD</sequence>
<name>A0A922TBJ8_9HYPH</name>
<accession>A0A922TBJ8</accession>
<dbReference type="AlphaFoldDB" id="A0A922TBJ8"/>
<dbReference type="OrthoDB" id="7873969at2"/>
<evidence type="ECO:0000313" key="3">
    <source>
        <dbReference type="Proteomes" id="UP000052167"/>
    </source>
</evidence>
<reference evidence="2 3" key="1">
    <citation type="submission" date="2014-06" db="EMBL/GenBank/DDBJ databases">
        <title>Rhizobium pelagicum/R2-400B4.</title>
        <authorList>
            <person name="Kimes N.E."/>
            <person name="Lopez-Perez M."/>
        </authorList>
    </citation>
    <scope>NUCLEOTIDE SEQUENCE [LARGE SCALE GENOMIC DNA]</scope>
    <source>
        <strain evidence="2 3">R2-400B4</strain>
    </source>
</reference>
<dbReference type="EMBL" id="JOKJ01000008">
    <property type="protein sequence ID" value="KEQ09105.1"/>
    <property type="molecule type" value="Genomic_DNA"/>
</dbReference>